<comment type="caution">
    <text evidence="7">The sequence shown here is derived from an EMBL/GenBank/DDBJ whole genome shotgun (WGS) entry which is preliminary data.</text>
</comment>
<feature type="transmembrane region" description="Helical" evidence="5">
    <location>
        <begin position="51"/>
        <end position="67"/>
    </location>
</feature>
<protein>
    <recommendedName>
        <fullName evidence="6">Major facilitator superfamily (MFS) profile domain-containing protein</fullName>
    </recommendedName>
</protein>
<dbReference type="Pfam" id="PF07690">
    <property type="entry name" value="MFS_1"/>
    <property type="match status" value="1"/>
</dbReference>
<dbReference type="SUPFAM" id="SSF103473">
    <property type="entry name" value="MFS general substrate transporter"/>
    <property type="match status" value="1"/>
</dbReference>
<dbReference type="InterPro" id="IPR020846">
    <property type="entry name" value="MFS_dom"/>
</dbReference>
<evidence type="ECO:0000313" key="8">
    <source>
        <dbReference type="Proteomes" id="UP001651690"/>
    </source>
</evidence>
<dbReference type="Proteomes" id="UP001651690">
    <property type="component" value="Unassembled WGS sequence"/>
</dbReference>
<evidence type="ECO:0000256" key="5">
    <source>
        <dbReference type="SAM" id="Phobius"/>
    </source>
</evidence>
<proteinExistence type="predicted"/>
<reference evidence="7 8" key="1">
    <citation type="submission" date="2022-06" db="EMBL/GenBank/DDBJ databases">
        <title>Mycolicibacterium sp. CAU 1645 isolated from seawater.</title>
        <authorList>
            <person name="Kim W."/>
        </authorList>
    </citation>
    <scope>NUCLEOTIDE SEQUENCE [LARGE SCALE GENOMIC DNA]</scope>
    <source>
        <strain evidence="7 8">CAU 1645</strain>
    </source>
</reference>
<keyword evidence="8" id="KW-1185">Reference proteome</keyword>
<organism evidence="7 8">
    <name type="scientific">Mycolicibacterium arenosum</name>
    <dbReference type="NCBI Taxonomy" id="2952157"/>
    <lineage>
        <taxon>Bacteria</taxon>
        <taxon>Bacillati</taxon>
        <taxon>Actinomycetota</taxon>
        <taxon>Actinomycetes</taxon>
        <taxon>Mycobacteriales</taxon>
        <taxon>Mycobacteriaceae</taxon>
        <taxon>Mycolicibacterium</taxon>
    </lineage>
</organism>
<dbReference type="InterPro" id="IPR036259">
    <property type="entry name" value="MFS_trans_sf"/>
</dbReference>
<evidence type="ECO:0000256" key="2">
    <source>
        <dbReference type="ARBA" id="ARBA00022692"/>
    </source>
</evidence>
<gene>
    <name evidence="7" type="ORF">NM203_18500</name>
</gene>
<dbReference type="PROSITE" id="PS50850">
    <property type="entry name" value="MFS"/>
    <property type="match status" value="1"/>
</dbReference>
<feature type="transmembrane region" description="Helical" evidence="5">
    <location>
        <begin position="20"/>
        <end position="39"/>
    </location>
</feature>
<dbReference type="Gene3D" id="1.20.1250.20">
    <property type="entry name" value="MFS general substrate transporter like domains"/>
    <property type="match status" value="1"/>
</dbReference>
<evidence type="ECO:0000313" key="7">
    <source>
        <dbReference type="EMBL" id="MCP9274182.1"/>
    </source>
</evidence>
<feature type="transmembrane region" description="Helical" evidence="5">
    <location>
        <begin position="106"/>
        <end position="129"/>
    </location>
</feature>
<sequence>MHGSLTYFPAALERLGTGYAVAGLSVGVFGLGVVVASRWVQTSGWSRRRMMVVGGAALTGALTIAAVEPGIPGMLIAAVLLGAGFAATHAPLQAWATSVAPQGRTIAVAFFVGGALAGAAAVTALGSASASAGDFGVLFGVAAVVALAFTLALTRRT</sequence>
<feature type="transmembrane region" description="Helical" evidence="5">
    <location>
        <begin position="73"/>
        <end position="94"/>
    </location>
</feature>
<feature type="transmembrane region" description="Helical" evidence="5">
    <location>
        <begin position="135"/>
        <end position="154"/>
    </location>
</feature>
<keyword evidence="3 5" id="KW-1133">Transmembrane helix</keyword>
<name>A0ABT1M8R2_9MYCO</name>
<keyword evidence="2 5" id="KW-0812">Transmembrane</keyword>
<evidence type="ECO:0000256" key="4">
    <source>
        <dbReference type="ARBA" id="ARBA00023136"/>
    </source>
</evidence>
<feature type="domain" description="Major facilitator superfamily (MFS) profile" evidence="6">
    <location>
        <begin position="1"/>
        <end position="157"/>
    </location>
</feature>
<evidence type="ECO:0000259" key="6">
    <source>
        <dbReference type="PROSITE" id="PS50850"/>
    </source>
</evidence>
<dbReference type="RefSeq" id="WP_255061532.1">
    <property type="nucleotide sequence ID" value="NZ_JANDBD010000007.1"/>
</dbReference>
<evidence type="ECO:0000256" key="3">
    <source>
        <dbReference type="ARBA" id="ARBA00022989"/>
    </source>
</evidence>
<evidence type="ECO:0000256" key="1">
    <source>
        <dbReference type="ARBA" id="ARBA00004651"/>
    </source>
</evidence>
<accession>A0ABT1M8R2</accession>
<comment type="subcellular location">
    <subcellularLocation>
        <location evidence="1">Cell membrane</location>
        <topology evidence="1">Multi-pass membrane protein</topology>
    </subcellularLocation>
</comment>
<dbReference type="InterPro" id="IPR011701">
    <property type="entry name" value="MFS"/>
</dbReference>
<keyword evidence="4 5" id="KW-0472">Membrane</keyword>
<dbReference type="EMBL" id="JANDBD010000007">
    <property type="protein sequence ID" value="MCP9274182.1"/>
    <property type="molecule type" value="Genomic_DNA"/>
</dbReference>